<evidence type="ECO:0000256" key="4">
    <source>
        <dbReference type="ARBA" id="ARBA00022837"/>
    </source>
</evidence>
<dbReference type="Gene3D" id="3.30.1120.10">
    <property type="match status" value="1"/>
</dbReference>
<keyword evidence="2" id="KW-0479">Metal-binding</keyword>
<protein>
    <submittedName>
        <fullName evidence="7">Arylsulfatase</fullName>
        <ecNumber evidence="7">3.1.6.1</ecNumber>
    </submittedName>
</protein>
<dbReference type="OrthoDB" id="9783154at2"/>
<feature type="domain" description="Sulfatase N-terminal" evidence="6">
    <location>
        <begin position="32"/>
        <end position="396"/>
    </location>
</feature>
<dbReference type="Pfam" id="PF00884">
    <property type="entry name" value="Sulfatase"/>
    <property type="match status" value="1"/>
</dbReference>
<dbReference type="InterPro" id="IPR000917">
    <property type="entry name" value="Sulfatase_N"/>
</dbReference>
<dbReference type="InterPro" id="IPR024607">
    <property type="entry name" value="Sulfatase_CS"/>
</dbReference>
<dbReference type="Gene3D" id="3.40.720.10">
    <property type="entry name" value="Alkaline Phosphatase, subunit A"/>
    <property type="match status" value="1"/>
</dbReference>
<comment type="similarity">
    <text evidence="1">Belongs to the sulfatase family.</text>
</comment>
<dbReference type="EMBL" id="SJPY01000003">
    <property type="protein sequence ID" value="TWU43045.1"/>
    <property type="molecule type" value="Genomic_DNA"/>
</dbReference>
<gene>
    <name evidence="7" type="primary">atsA_16</name>
    <name evidence="7" type="ORF">Q31b_20800</name>
</gene>
<evidence type="ECO:0000256" key="1">
    <source>
        <dbReference type="ARBA" id="ARBA00008779"/>
    </source>
</evidence>
<dbReference type="CDD" id="cd16025">
    <property type="entry name" value="PAS_like"/>
    <property type="match status" value="1"/>
</dbReference>
<keyword evidence="3 7" id="KW-0378">Hydrolase</keyword>
<dbReference type="RefSeq" id="WP_146599540.1">
    <property type="nucleotide sequence ID" value="NZ_SJPY01000003.1"/>
</dbReference>
<reference evidence="7 8" key="1">
    <citation type="submission" date="2019-02" db="EMBL/GenBank/DDBJ databases">
        <title>Deep-cultivation of Planctomycetes and their phenomic and genomic characterization uncovers novel biology.</title>
        <authorList>
            <person name="Wiegand S."/>
            <person name="Jogler M."/>
            <person name="Boedeker C."/>
            <person name="Pinto D."/>
            <person name="Vollmers J."/>
            <person name="Rivas-Marin E."/>
            <person name="Kohn T."/>
            <person name="Peeters S.H."/>
            <person name="Heuer A."/>
            <person name="Rast P."/>
            <person name="Oberbeckmann S."/>
            <person name="Bunk B."/>
            <person name="Jeske O."/>
            <person name="Meyerdierks A."/>
            <person name="Storesund J.E."/>
            <person name="Kallscheuer N."/>
            <person name="Luecker S."/>
            <person name="Lage O.M."/>
            <person name="Pohl T."/>
            <person name="Merkel B.J."/>
            <person name="Hornburger P."/>
            <person name="Mueller R.-W."/>
            <person name="Bruemmer F."/>
            <person name="Labrenz M."/>
            <person name="Spormann A.M."/>
            <person name="Op Den Camp H."/>
            <person name="Overmann J."/>
            <person name="Amann R."/>
            <person name="Jetten M.S.M."/>
            <person name="Mascher T."/>
            <person name="Medema M.H."/>
            <person name="Devos D.P."/>
            <person name="Kaster A.-K."/>
            <person name="Ovreas L."/>
            <person name="Rohde M."/>
            <person name="Galperin M.Y."/>
            <person name="Jogler C."/>
        </authorList>
    </citation>
    <scope>NUCLEOTIDE SEQUENCE [LARGE SCALE GENOMIC DNA]</scope>
    <source>
        <strain evidence="7 8">Q31b</strain>
    </source>
</reference>
<accession>A0A5C6E2U6</accession>
<comment type="caution">
    <text evidence="7">The sequence shown here is derived from an EMBL/GenBank/DDBJ whole genome shotgun (WGS) entry which is preliminary data.</text>
</comment>
<name>A0A5C6E2U6_9BACT</name>
<evidence type="ECO:0000259" key="6">
    <source>
        <dbReference type="Pfam" id="PF00884"/>
    </source>
</evidence>
<evidence type="ECO:0000256" key="3">
    <source>
        <dbReference type="ARBA" id="ARBA00022801"/>
    </source>
</evidence>
<organism evidence="7 8">
    <name type="scientific">Novipirellula aureliae</name>
    <dbReference type="NCBI Taxonomy" id="2527966"/>
    <lineage>
        <taxon>Bacteria</taxon>
        <taxon>Pseudomonadati</taxon>
        <taxon>Planctomycetota</taxon>
        <taxon>Planctomycetia</taxon>
        <taxon>Pirellulales</taxon>
        <taxon>Pirellulaceae</taxon>
        <taxon>Novipirellula</taxon>
    </lineage>
</organism>
<dbReference type="PANTHER" id="PTHR42693">
    <property type="entry name" value="ARYLSULFATASE FAMILY MEMBER"/>
    <property type="match status" value="1"/>
</dbReference>
<evidence type="ECO:0000256" key="5">
    <source>
        <dbReference type="SAM" id="MobiDB-lite"/>
    </source>
</evidence>
<dbReference type="EC" id="3.1.6.1" evidence="7"/>
<dbReference type="GO" id="GO:0046872">
    <property type="term" value="F:metal ion binding"/>
    <property type="evidence" value="ECO:0007669"/>
    <property type="project" value="UniProtKB-KW"/>
</dbReference>
<dbReference type="PROSITE" id="PS00149">
    <property type="entry name" value="SULFATASE_2"/>
    <property type="match status" value="1"/>
</dbReference>
<dbReference type="Proteomes" id="UP000315471">
    <property type="component" value="Unassembled WGS sequence"/>
</dbReference>
<feature type="region of interest" description="Disordered" evidence="5">
    <location>
        <begin position="524"/>
        <end position="550"/>
    </location>
</feature>
<dbReference type="GO" id="GO:0004065">
    <property type="term" value="F:arylsulfatase activity"/>
    <property type="evidence" value="ECO:0007669"/>
    <property type="project" value="UniProtKB-EC"/>
</dbReference>
<sequence length="550" mass="61354">MRFDVRTLVGAVLGAVLSGGLFSTVLSAQQPPNIVVILVDDLGYSDIGCYGGEIETPNLDALASGGVRFSQFYNTAKCHSSRVSLLTGQYCIAAGDTALSHAVTSAEVLRDSGYFTAMAGKWHLKEQPTDFGFDRYFGHLSGACNYFAGDNSFRLNGEPWTVPKSDFYTTVANIDYALDFLGQARQTSKPFYLYVAFNAPHAPLHALPEDYAKYKGRYDAGWDIIRDARIAKQKATGLLPQDLVPSPRPEHVRAWDKLVPWQRDYEINRMVTLAAMIDRVDQEVGRLVDDLRRHDELDNTMILFVSDNGACPYDRKVPRLNVEPTNANVSLADSTGWSWARNAPFRFYKQNQFEGGISTPGILHWPSGLKRQAGTIVDTPVHLIDVLPTLADVAGATIPSEHPERDLRPVSGVSLKPILAGDELDRPEPIHLQFATDYGLRDGDWKLVNFKGQAWELYNMVEDRAETNNLAAAEPERLNRMIEKWKQMSLDVLKSPRLANPKILPAEDPKSNREWTVYSDTDELPVRWTRKNTPNSAKKQSQGTAKDAPL</sequence>
<evidence type="ECO:0000313" key="8">
    <source>
        <dbReference type="Proteomes" id="UP000315471"/>
    </source>
</evidence>
<proteinExistence type="inferred from homology"/>
<keyword evidence="8" id="KW-1185">Reference proteome</keyword>
<keyword evidence="4" id="KW-0106">Calcium</keyword>
<evidence type="ECO:0000313" key="7">
    <source>
        <dbReference type="EMBL" id="TWU43045.1"/>
    </source>
</evidence>
<dbReference type="PANTHER" id="PTHR42693:SF53">
    <property type="entry name" value="ENDO-4-O-SULFATASE"/>
    <property type="match status" value="1"/>
</dbReference>
<feature type="compositionally biased region" description="Polar residues" evidence="5">
    <location>
        <begin position="531"/>
        <end position="544"/>
    </location>
</feature>
<dbReference type="InterPro" id="IPR017850">
    <property type="entry name" value="Alkaline_phosphatase_core_sf"/>
</dbReference>
<evidence type="ECO:0000256" key="2">
    <source>
        <dbReference type="ARBA" id="ARBA00022723"/>
    </source>
</evidence>
<dbReference type="AlphaFoldDB" id="A0A5C6E2U6"/>
<dbReference type="InterPro" id="IPR050738">
    <property type="entry name" value="Sulfatase"/>
</dbReference>
<dbReference type="SUPFAM" id="SSF53649">
    <property type="entry name" value="Alkaline phosphatase-like"/>
    <property type="match status" value="1"/>
</dbReference>